<dbReference type="AlphaFoldDB" id="A0A9P4NGL0"/>
<keyword evidence="5" id="KW-0627">Porphyrin biosynthesis</keyword>
<keyword evidence="4" id="KW-0520">NAD</keyword>
<dbReference type="Pfam" id="PF13241">
    <property type="entry name" value="NAD_binding_7"/>
    <property type="match status" value="1"/>
</dbReference>
<dbReference type="InterPro" id="IPR028162">
    <property type="entry name" value="Met8_C"/>
</dbReference>
<comment type="caution">
    <text evidence="9">The sequence shown here is derived from an EMBL/GenBank/DDBJ whole genome shotgun (WGS) entry which is preliminary data.</text>
</comment>
<dbReference type="GO" id="GO:0043115">
    <property type="term" value="F:precorrin-2 dehydrogenase activity"/>
    <property type="evidence" value="ECO:0007669"/>
    <property type="project" value="UniProtKB-EC"/>
</dbReference>
<evidence type="ECO:0000313" key="9">
    <source>
        <dbReference type="EMBL" id="KAF2420327.1"/>
    </source>
</evidence>
<comment type="pathway">
    <text evidence="1">Porphyrin-containing compound metabolism; siroheme biosynthesis; sirohydrochlorin from precorrin-2: step 1/1.</text>
</comment>
<evidence type="ECO:0000256" key="2">
    <source>
        <dbReference type="ARBA" id="ARBA00012400"/>
    </source>
</evidence>
<dbReference type="Pfam" id="PF14824">
    <property type="entry name" value="Sirohm_synth_M"/>
    <property type="match status" value="1"/>
</dbReference>
<dbReference type="PANTHER" id="PTHR35330:SF1">
    <property type="entry name" value="SIROHEME BIOSYNTHESIS PROTEIN MET8"/>
    <property type="match status" value="1"/>
</dbReference>
<dbReference type="OrthoDB" id="1721126at2759"/>
<dbReference type="InterPro" id="IPR028161">
    <property type="entry name" value="Met8-like"/>
</dbReference>
<evidence type="ECO:0000256" key="5">
    <source>
        <dbReference type="ARBA" id="ARBA00023244"/>
    </source>
</evidence>
<gene>
    <name evidence="9" type="ORF">EJ08DRAFT_620781</name>
</gene>
<organism evidence="9 10">
    <name type="scientific">Tothia fuscella</name>
    <dbReference type="NCBI Taxonomy" id="1048955"/>
    <lineage>
        <taxon>Eukaryota</taxon>
        <taxon>Fungi</taxon>
        <taxon>Dikarya</taxon>
        <taxon>Ascomycota</taxon>
        <taxon>Pezizomycotina</taxon>
        <taxon>Dothideomycetes</taxon>
        <taxon>Pleosporomycetidae</taxon>
        <taxon>Venturiales</taxon>
        <taxon>Cylindrosympodiaceae</taxon>
        <taxon>Tothia</taxon>
    </lineage>
</organism>
<comment type="catalytic activity">
    <reaction evidence="6">
        <text>precorrin-2 + NAD(+) = sirohydrochlorin + NADH + 2 H(+)</text>
        <dbReference type="Rhea" id="RHEA:15613"/>
        <dbReference type="ChEBI" id="CHEBI:15378"/>
        <dbReference type="ChEBI" id="CHEBI:57540"/>
        <dbReference type="ChEBI" id="CHEBI:57945"/>
        <dbReference type="ChEBI" id="CHEBI:58351"/>
        <dbReference type="ChEBI" id="CHEBI:58827"/>
        <dbReference type="EC" id="1.3.1.76"/>
    </reaction>
</comment>
<evidence type="ECO:0000259" key="7">
    <source>
        <dbReference type="Pfam" id="PF14823"/>
    </source>
</evidence>
<dbReference type="SUPFAM" id="SSF75615">
    <property type="entry name" value="Siroheme synthase middle domains-like"/>
    <property type="match status" value="1"/>
</dbReference>
<dbReference type="EC" id="1.3.1.76" evidence="2"/>
<keyword evidence="3" id="KW-0560">Oxidoreductase</keyword>
<reference evidence="9" key="1">
    <citation type="journal article" date="2020" name="Stud. Mycol.">
        <title>101 Dothideomycetes genomes: a test case for predicting lifestyles and emergence of pathogens.</title>
        <authorList>
            <person name="Haridas S."/>
            <person name="Albert R."/>
            <person name="Binder M."/>
            <person name="Bloem J."/>
            <person name="Labutti K."/>
            <person name="Salamov A."/>
            <person name="Andreopoulos B."/>
            <person name="Baker S."/>
            <person name="Barry K."/>
            <person name="Bills G."/>
            <person name="Bluhm B."/>
            <person name="Cannon C."/>
            <person name="Castanera R."/>
            <person name="Culley D."/>
            <person name="Daum C."/>
            <person name="Ezra D."/>
            <person name="Gonzalez J."/>
            <person name="Henrissat B."/>
            <person name="Kuo A."/>
            <person name="Liang C."/>
            <person name="Lipzen A."/>
            <person name="Lutzoni F."/>
            <person name="Magnuson J."/>
            <person name="Mondo S."/>
            <person name="Nolan M."/>
            <person name="Ohm R."/>
            <person name="Pangilinan J."/>
            <person name="Park H.-J."/>
            <person name="Ramirez L."/>
            <person name="Alfaro M."/>
            <person name="Sun H."/>
            <person name="Tritt A."/>
            <person name="Yoshinaga Y."/>
            <person name="Zwiers L.-H."/>
            <person name="Turgeon B."/>
            <person name="Goodwin S."/>
            <person name="Spatafora J."/>
            <person name="Crous P."/>
            <person name="Grigoriev I."/>
        </authorList>
    </citation>
    <scope>NUCLEOTIDE SEQUENCE</scope>
    <source>
        <strain evidence="9">CBS 130266</strain>
    </source>
</reference>
<dbReference type="InterPro" id="IPR006367">
    <property type="entry name" value="Sirohaem_synthase_N"/>
</dbReference>
<dbReference type="Proteomes" id="UP000800235">
    <property type="component" value="Unassembled WGS sequence"/>
</dbReference>
<feature type="domain" description="Siroheme biosynthesis protein Met8 C-terminal" evidence="7">
    <location>
        <begin position="161"/>
        <end position="228"/>
    </location>
</feature>
<keyword evidence="10" id="KW-1185">Reference proteome</keyword>
<dbReference type="Gene3D" id="1.10.3280.10">
    <property type="entry name" value="Siroheme synthase, domain 3"/>
    <property type="match status" value="1"/>
</dbReference>
<sequence length="253" mass="27812">MKSKYPEVQGGGSLLLAWQVRNKHILVIGGGEVAAGRILNVLNADAKVTVICPSEGLNDEVAHRVSSSQITHIPRPFLPSDLNNDVDMVLCAVDDPIASTQVYKLCKEKRIPANIADVPPECDFYFGSVHRDGPLQIMISTNGNGPKLANIVRRQIAGGLPENIGDAVRKVGLLRRKLRKVAPEQGESPKRMGWMSKVCEQWSLEDLCEMKDEDMEALLGYYKPGTVPSLNQLRLGQEPGVFEFDGSFGWYIG</sequence>
<dbReference type="PANTHER" id="PTHR35330">
    <property type="entry name" value="SIROHEME BIOSYNTHESIS PROTEIN MET8"/>
    <property type="match status" value="1"/>
</dbReference>
<dbReference type="InterPro" id="IPR036291">
    <property type="entry name" value="NAD(P)-bd_dom_sf"/>
</dbReference>
<dbReference type="GO" id="GO:0019354">
    <property type="term" value="P:siroheme biosynthetic process"/>
    <property type="evidence" value="ECO:0007669"/>
    <property type="project" value="InterPro"/>
</dbReference>
<dbReference type="InterPro" id="IPR028281">
    <property type="entry name" value="Sirohaem_synthase_central"/>
</dbReference>
<dbReference type="GO" id="GO:0004325">
    <property type="term" value="F:ferrochelatase activity"/>
    <property type="evidence" value="ECO:0007669"/>
    <property type="project" value="InterPro"/>
</dbReference>
<evidence type="ECO:0000256" key="3">
    <source>
        <dbReference type="ARBA" id="ARBA00023002"/>
    </source>
</evidence>
<accession>A0A9P4NGL0</accession>
<dbReference type="Gene3D" id="3.40.50.720">
    <property type="entry name" value="NAD(P)-binding Rossmann-like Domain"/>
    <property type="match status" value="1"/>
</dbReference>
<proteinExistence type="predicted"/>
<evidence type="ECO:0000256" key="4">
    <source>
        <dbReference type="ARBA" id="ARBA00023027"/>
    </source>
</evidence>
<name>A0A9P4NGL0_9PEZI</name>
<dbReference type="EMBL" id="MU007110">
    <property type="protein sequence ID" value="KAF2420327.1"/>
    <property type="molecule type" value="Genomic_DNA"/>
</dbReference>
<dbReference type="SUPFAM" id="SSF51735">
    <property type="entry name" value="NAD(P)-binding Rossmann-fold domains"/>
    <property type="match status" value="1"/>
</dbReference>
<evidence type="ECO:0000259" key="8">
    <source>
        <dbReference type="Pfam" id="PF14824"/>
    </source>
</evidence>
<evidence type="ECO:0000256" key="1">
    <source>
        <dbReference type="ARBA" id="ARBA00005010"/>
    </source>
</evidence>
<dbReference type="Pfam" id="PF14823">
    <property type="entry name" value="Sirohm_synth_C"/>
    <property type="match status" value="1"/>
</dbReference>
<protein>
    <recommendedName>
        <fullName evidence="2">precorrin-2 dehydrogenase</fullName>
        <ecNumber evidence="2">1.3.1.76</ecNumber>
    </recommendedName>
</protein>
<dbReference type="NCBIfam" id="TIGR01470">
    <property type="entry name" value="cysG_Nterm"/>
    <property type="match status" value="1"/>
</dbReference>
<feature type="domain" description="Siroheme synthase central" evidence="8">
    <location>
        <begin position="132"/>
        <end position="157"/>
    </location>
</feature>
<evidence type="ECO:0000256" key="6">
    <source>
        <dbReference type="ARBA" id="ARBA00047561"/>
    </source>
</evidence>
<evidence type="ECO:0000313" key="10">
    <source>
        <dbReference type="Proteomes" id="UP000800235"/>
    </source>
</evidence>